<comment type="similarity">
    <text evidence="8">Belongs to the binding-protein-dependent transport system permease family.</text>
</comment>
<dbReference type="InterPro" id="IPR035906">
    <property type="entry name" value="MetI-like_sf"/>
</dbReference>
<dbReference type="Pfam" id="PF00528">
    <property type="entry name" value="BPD_transp_1"/>
    <property type="match status" value="1"/>
</dbReference>
<keyword evidence="4" id="KW-0997">Cell inner membrane</keyword>
<dbReference type="SUPFAM" id="SSF161098">
    <property type="entry name" value="MetI-like"/>
    <property type="match status" value="1"/>
</dbReference>
<proteinExistence type="inferred from homology"/>
<reference evidence="10 11" key="1">
    <citation type="journal article" date="2019" name="Int. J. Syst. Evol. Microbiol.">
        <title>The Global Catalogue of Microorganisms (GCM) 10K type strain sequencing project: providing services to taxonomists for standard genome sequencing and annotation.</title>
        <authorList>
            <consortium name="The Broad Institute Genomics Platform"/>
            <consortium name="The Broad Institute Genome Sequencing Center for Infectious Disease"/>
            <person name="Wu L."/>
            <person name="Ma J."/>
        </authorList>
    </citation>
    <scope>NUCLEOTIDE SEQUENCE [LARGE SCALE GENOMIC DNA]</scope>
    <source>
        <strain evidence="10 11">CGMCC 1.10390</strain>
    </source>
</reference>
<feature type="transmembrane region" description="Helical" evidence="8">
    <location>
        <begin position="157"/>
        <end position="176"/>
    </location>
</feature>
<comment type="subcellular location">
    <subcellularLocation>
        <location evidence="1">Cell inner membrane</location>
        <topology evidence="1">Multi-pass membrane protein</topology>
    </subcellularLocation>
    <subcellularLocation>
        <location evidence="8">Cell membrane</location>
        <topology evidence="8">Multi-pass membrane protein</topology>
    </subcellularLocation>
</comment>
<evidence type="ECO:0000256" key="5">
    <source>
        <dbReference type="ARBA" id="ARBA00022692"/>
    </source>
</evidence>
<organism evidence="10 11">
    <name type="scientific">Haloarchaeobius litoreus</name>
    <dbReference type="NCBI Taxonomy" id="755306"/>
    <lineage>
        <taxon>Archaea</taxon>
        <taxon>Methanobacteriati</taxon>
        <taxon>Methanobacteriota</taxon>
        <taxon>Stenosarchaea group</taxon>
        <taxon>Halobacteria</taxon>
        <taxon>Halobacteriales</taxon>
        <taxon>Halorubellaceae</taxon>
        <taxon>Haloarchaeobius</taxon>
    </lineage>
</organism>
<feature type="transmembrane region" description="Helical" evidence="8">
    <location>
        <begin position="255"/>
        <end position="280"/>
    </location>
</feature>
<evidence type="ECO:0000256" key="7">
    <source>
        <dbReference type="ARBA" id="ARBA00023136"/>
    </source>
</evidence>
<dbReference type="EMBL" id="JBHUDO010000002">
    <property type="protein sequence ID" value="MFD1646098.1"/>
    <property type="molecule type" value="Genomic_DNA"/>
</dbReference>
<dbReference type="Proteomes" id="UP001597034">
    <property type="component" value="Unassembled WGS sequence"/>
</dbReference>
<evidence type="ECO:0000256" key="8">
    <source>
        <dbReference type="RuleBase" id="RU363032"/>
    </source>
</evidence>
<keyword evidence="7 8" id="KW-0472">Membrane</keyword>
<keyword evidence="5 8" id="KW-0812">Transmembrane</keyword>
<dbReference type="PANTHER" id="PTHR43357:SF4">
    <property type="entry name" value="INNER MEMBRANE ABC TRANSPORTER PERMEASE PROTEIN YDCV"/>
    <property type="match status" value="1"/>
</dbReference>
<feature type="transmembrane region" description="Helical" evidence="8">
    <location>
        <begin position="213"/>
        <end position="235"/>
    </location>
</feature>
<feature type="transmembrane region" description="Helical" evidence="8">
    <location>
        <begin position="37"/>
        <end position="58"/>
    </location>
</feature>
<protein>
    <submittedName>
        <fullName evidence="10">ABC transporter permease</fullName>
    </submittedName>
</protein>
<gene>
    <name evidence="10" type="ORF">ACFSBL_10435</name>
</gene>
<keyword evidence="3" id="KW-1003">Cell membrane</keyword>
<evidence type="ECO:0000256" key="2">
    <source>
        <dbReference type="ARBA" id="ARBA00022448"/>
    </source>
</evidence>
<evidence type="ECO:0000256" key="1">
    <source>
        <dbReference type="ARBA" id="ARBA00004429"/>
    </source>
</evidence>
<keyword evidence="2 8" id="KW-0813">Transport</keyword>
<dbReference type="InterPro" id="IPR000515">
    <property type="entry name" value="MetI-like"/>
</dbReference>
<dbReference type="AlphaFoldDB" id="A0ABD6DKX3"/>
<evidence type="ECO:0000256" key="6">
    <source>
        <dbReference type="ARBA" id="ARBA00022989"/>
    </source>
</evidence>
<feature type="domain" description="ABC transmembrane type-1" evidence="9">
    <location>
        <begin position="89"/>
        <end position="277"/>
    </location>
</feature>
<dbReference type="PANTHER" id="PTHR43357">
    <property type="entry name" value="INNER MEMBRANE ABC TRANSPORTER PERMEASE PROTEIN YDCV"/>
    <property type="match status" value="1"/>
</dbReference>
<comment type="caution">
    <text evidence="10">The sequence shown here is derived from an EMBL/GenBank/DDBJ whole genome shotgun (WGS) entry which is preliminary data.</text>
</comment>
<accession>A0ABD6DKX3</accession>
<dbReference type="PROSITE" id="PS50928">
    <property type="entry name" value="ABC_TM1"/>
    <property type="match status" value="1"/>
</dbReference>
<dbReference type="Gene3D" id="1.10.3720.10">
    <property type="entry name" value="MetI-like"/>
    <property type="match status" value="1"/>
</dbReference>
<keyword evidence="11" id="KW-1185">Reference proteome</keyword>
<dbReference type="CDD" id="cd06261">
    <property type="entry name" value="TM_PBP2"/>
    <property type="match status" value="1"/>
</dbReference>
<keyword evidence="6 8" id="KW-1133">Transmembrane helix</keyword>
<evidence type="ECO:0000256" key="3">
    <source>
        <dbReference type="ARBA" id="ARBA00022475"/>
    </source>
</evidence>
<name>A0ABD6DKX3_9EURY</name>
<evidence type="ECO:0000313" key="11">
    <source>
        <dbReference type="Proteomes" id="UP001597034"/>
    </source>
</evidence>
<feature type="transmembrane region" description="Helical" evidence="8">
    <location>
        <begin position="127"/>
        <end position="151"/>
    </location>
</feature>
<sequence length="287" mass="31475">MATDTEAVTQGETDVDAERGYFGITVSTRTKWNLIRAVTVFVYVLMLLPLAVIVINSFNPSRLGNFPPSSLSLKWYEALLADTRMLRALWNSFQVGVAAALGAGLVGTLTAMGFVRNDFPAQDALVIVMLSPLLIPPIIVGVASTIFFGQIGLERSIAWLIVMHTLLGLPYAFLIIRSQLYLFDETLEEAAKTLGANPVTTFREVTFPLISPSILTAMVIVFVISFGEFTATQFWVKRTTTTVPVVIFSMLRTSISPQIDALATVMLVITIAIPLVVLGIRRYLLQN</sequence>
<dbReference type="RefSeq" id="WP_256398378.1">
    <property type="nucleotide sequence ID" value="NZ_JANHJR010000001.1"/>
</dbReference>
<feature type="transmembrane region" description="Helical" evidence="8">
    <location>
        <begin position="93"/>
        <end position="115"/>
    </location>
</feature>
<evidence type="ECO:0000256" key="4">
    <source>
        <dbReference type="ARBA" id="ARBA00022519"/>
    </source>
</evidence>
<dbReference type="GO" id="GO:0005886">
    <property type="term" value="C:plasma membrane"/>
    <property type="evidence" value="ECO:0007669"/>
    <property type="project" value="UniProtKB-SubCell"/>
</dbReference>
<evidence type="ECO:0000313" key="10">
    <source>
        <dbReference type="EMBL" id="MFD1646098.1"/>
    </source>
</evidence>
<evidence type="ECO:0000259" key="9">
    <source>
        <dbReference type="PROSITE" id="PS50928"/>
    </source>
</evidence>